<feature type="transmembrane region" description="Helical" evidence="7">
    <location>
        <begin position="125"/>
        <end position="148"/>
    </location>
</feature>
<comment type="subcellular location">
    <subcellularLocation>
        <location evidence="1">Membrane</location>
        <topology evidence="1">Multi-pass membrane protein</topology>
    </subcellularLocation>
</comment>
<evidence type="ECO:0000256" key="7">
    <source>
        <dbReference type="SAM" id="Phobius"/>
    </source>
</evidence>
<reference evidence="9 10" key="1">
    <citation type="submission" date="2024-03" db="EMBL/GenBank/DDBJ databases">
        <title>The Acrasis kona genome and developmental transcriptomes reveal deep origins of eukaryotic multicellular pathways.</title>
        <authorList>
            <person name="Sheikh S."/>
            <person name="Fu C.-J."/>
            <person name="Brown M.W."/>
            <person name="Baldauf S.L."/>
        </authorList>
    </citation>
    <scope>NUCLEOTIDE SEQUENCE [LARGE SCALE GENOMIC DNA]</scope>
    <source>
        <strain evidence="9 10">ATCC MYA-3509</strain>
    </source>
</reference>
<comment type="caution">
    <text evidence="9">The sequence shown here is derived from an EMBL/GenBank/DDBJ whole genome shotgun (WGS) entry which is preliminary data.</text>
</comment>
<dbReference type="InterPro" id="IPR051359">
    <property type="entry name" value="CaCA_antiporter"/>
</dbReference>
<evidence type="ECO:0000256" key="6">
    <source>
        <dbReference type="SAM" id="MobiDB-lite"/>
    </source>
</evidence>
<feature type="domain" description="Sodium/calcium exchanger membrane region" evidence="8">
    <location>
        <begin position="4"/>
        <end position="143"/>
    </location>
</feature>
<dbReference type="Gene3D" id="1.20.1420.30">
    <property type="entry name" value="NCX, central ion-binding region"/>
    <property type="match status" value="1"/>
</dbReference>
<feature type="transmembrane region" description="Helical" evidence="7">
    <location>
        <begin position="37"/>
        <end position="60"/>
    </location>
</feature>
<sequence length="572" mass="64784">MIPFLLVLMYSVGTIADSFLVPALLKLSDALRMPPSLAGVTLLALGNGAPDISTILIGVFTHKLDFALGDPIGGGLFDSMFVLGVICFAVPDARVSQLPFVRDVIFYLVSVCYIFYIFLDGHVTIYEGVICIVLYIIYVLIVVIGRIINVKVVQKHKQRKKEKMEKIKSITNENEEGSQTEVTIPKVGKDDEPEAETGDATHNNEEDTISMQDVITEVEIELDVQTEADTKSTAPLDVPKITIEEVITEPLTEDQLDKMQQKEDWTSGYTVQRRLSQDLKSRSLEQRKYELDQLSKSFDETKAKKMFDRRKSTGSDMMPSNSVAPTNPENIDPSLHIPPMTQHDDQPTIEVDQSSIKVDPEEPPKNIILRLLFMFVNLIGWKSMKWYEKILFVTLSWFPNLLQNLTIPKVDDQDWNRVYILCIPIFSPMIVLYAAGYQNFILMLGGVFPLAVLLLLVGCCCSILLFFIVRPHPEKPPKWFVPILVIYTFIMCVIWLYIVVSEIQNLLQAIGLSWGISEAILAITILAWSNSIGEFGCERVCGETWIHFNGCRSLLRRSNVKFIGWSRFGFYF</sequence>
<feature type="transmembrane region" description="Helical" evidence="7">
    <location>
        <begin position="506"/>
        <end position="529"/>
    </location>
</feature>
<dbReference type="InterPro" id="IPR004837">
    <property type="entry name" value="NaCa_Exmemb"/>
</dbReference>
<evidence type="ECO:0000256" key="3">
    <source>
        <dbReference type="ARBA" id="ARBA00022692"/>
    </source>
</evidence>
<name>A0AAW2YPB4_9EUKA</name>
<feature type="domain" description="Sodium/calcium exchanger membrane region" evidence="8">
    <location>
        <begin position="486"/>
        <end position="535"/>
    </location>
</feature>
<keyword evidence="5 7" id="KW-0472">Membrane</keyword>
<keyword evidence="2" id="KW-0813">Transport</keyword>
<feature type="transmembrane region" description="Helical" evidence="7">
    <location>
        <begin position="100"/>
        <end position="119"/>
    </location>
</feature>
<accession>A0AAW2YPB4</accession>
<evidence type="ECO:0000259" key="8">
    <source>
        <dbReference type="Pfam" id="PF01699"/>
    </source>
</evidence>
<dbReference type="Pfam" id="PF01699">
    <property type="entry name" value="Na_Ca_ex"/>
    <property type="match status" value="2"/>
</dbReference>
<evidence type="ECO:0000256" key="5">
    <source>
        <dbReference type="ARBA" id="ARBA00023136"/>
    </source>
</evidence>
<keyword evidence="3 7" id="KW-0812">Transmembrane</keyword>
<protein>
    <recommendedName>
        <fullName evidence="8">Sodium/calcium exchanger membrane region domain-containing protein</fullName>
    </recommendedName>
</protein>
<dbReference type="PANTHER" id="PTHR12266">
    <property type="entry name" value="NA+/CA2+ K+ INDEPENDENT EXCHANGER"/>
    <property type="match status" value="1"/>
</dbReference>
<evidence type="ECO:0000256" key="1">
    <source>
        <dbReference type="ARBA" id="ARBA00004141"/>
    </source>
</evidence>
<feature type="transmembrane region" description="Helical" evidence="7">
    <location>
        <begin position="441"/>
        <end position="467"/>
    </location>
</feature>
<dbReference type="Proteomes" id="UP001431209">
    <property type="component" value="Unassembled WGS sequence"/>
</dbReference>
<dbReference type="PANTHER" id="PTHR12266:SF0">
    <property type="entry name" value="MITOCHONDRIAL SODIUM_CALCIUM EXCHANGER PROTEIN"/>
    <property type="match status" value="1"/>
</dbReference>
<feature type="transmembrane region" description="Helical" evidence="7">
    <location>
        <begin position="6"/>
        <end position="25"/>
    </location>
</feature>
<proteinExistence type="predicted"/>
<organism evidence="9 10">
    <name type="scientific">Acrasis kona</name>
    <dbReference type="NCBI Taxonomy" id="1008807"/>
    <lineage>
        <taxon>Eukaryota</taxon>
        <taxon>Discoba</taxon>
        <taxon>Heterolobosea</taxon>
        <taxon>Tetramitia</taxon>
        <taxon>Eutetramitia</taxon>
        <taxon>Acrasidae</taxon>
        <taxon>Acrasis</taxon>
    </lineage>
</organism>
<feature type="transmembrane region" description="Helical" evidence="7">
    <location>
        <begin position="479"/>
        <end position="500"/>
    </location>
</feature>
<keyword evidence="10" id="KW-1185">Reference proteome</keyword>
<evidence type="ECO:0000313" key="9">
    <source>
        <dbReference type="EMBL" id="KAL0478469.1"/>
    </source>
</evidence>
<feature type="transmembrane region" description="Helical" evidence="7">
    <location>
        <begin position="72"/>
        <end position="91"/>
    </location>
</feature>
<evidence type="ECO:0000256" key="4">
    <source>
        <dbReference type="ARBA" id="ARBA00022989"/>
    </source>
</evidence>
<dbReference type="EMBL" id="JAOPGA020000406">
    <property type="protein sequence ID" value="KAL0478469.1"/>
    <property type="molecule type" value="Genomic_DNA"/>
</dbReference>
<feature type="transmembrane region" description="Helical" evidence="7">
    <location>
        <begin position="418"/>
        <end position="435"/>
    </location>
</feature>
<feature type="region of interest" description="Disordered" evidence="6">
    <location>
        <begin position="171"/>
        <end position="206"/>
    </location>
</feature>
<dbReference type="GO" id="GO:0008324">
    <property type="term" value="F:monoatomic cation transmembrane transporter activity"/>
    <property type="evidence" value="ECO:0007669"/>
    <property type="project" value="TreeGrafter"/>
</dbReference>
<dbReference type="GO" id="GO:0016020">
    <property type="term" value="C:membrane"/>
    <property type="evidence" value="ECO:0007669"/>
    <property type="project" value="UniProtKB-SubCell"/>
</dbReference>
<evidence type="ECO:0000313" key="10">
    <source>
        <dbReference type="Proteomes" id="UP001431209"/>
    </source>
</evidence>
<evidence type="ECO:0000256" key="2">
    <source>
        <dbReference type="ARBA" id="ARBA00022448"/>
    </source>
</evidence>
<keyword evidence="4 7" id="KW-1133">Transmembrane helix</keyword>
<dbReference type="InterPro" id="IPR044880">
    <property type="entry name" value="NCX_ion-bd_dom_sf"/>
</dbReference>
<dbReference type="AlphaFoldDB" id="A0AAW2YPB4"/>
<gene>
    <name evidence="9" type="ORF">AKO1_008218</name>
</gene>